<dbReference type="NCBIfam" id="TIGR03696">
    <property type="entry name" value="Rhs_assc_core"/>
    <property type="match status" value="1"/>
</dbReference>
<protein>
    <submittedName>
        <fullName evidence="2">RHS repeat-associated core domain-containing protein</fullName>
    </submittedName>
</protein>
<name>A0ABW9K9J6_9FLAO</name>
<feature type="region of interest" description="Disordered" evidence="1">
    <location>
        <begin position="195"/>
        <end position="215"/>
    </location>
</feature>
<dbReference type="Gene3D" id="2.180.10.10">
    <property type="entry name" value="RHS repeat-associated core"/>
    <property type="match status" value="1"/>
</dbReference>
<comment type="caution">
    <text evidence="2">The sequence shown here is derived from an EMBL/GenBank/DDBJ whole genome shotgun (WGS) entry which is preliminary data.</text>
</comment>
<feature type="region of interest" description="Disordered" evidence="1">
    <location>
        <begin position="232"/>
        <end position="273"/>
    </location>
</feature>
<accession>A0ABW9K9J6</accession>
<feature type="compositionally biased region" description="Polar residues" evidence="1">
    <location>
        <begin position="242"/>
        <end position="251"/>
    </location>
</feature>
<dbReference type="InterPro" id="IPR022385">
    <property type="entry name" value="Rhs_assc_core"/>
</dbReference>
<dbReference type="Proteomes" id="UP001634154">
    <property type="component" value="Unassembled WGS sequence"/>
</dbReference>
<evidence type="ECO:0000313" key="2">
    <source>
        <dbReference type="EMBL" id="MFN1219085.1"/>
    </source>
</evidence>
<gene>
    <name evidence="2" type="ORF">ACKW6Q_19125</name>
</gene>
<reference evidence="2 3" key="1">
    <citation type="submission" date="2024-12" db="EMBL/GenBank/DDBJ databases">
        <title>Draft genome sequence of Chryseobacterium kwangjuense AG447.</title>
        <authorList>
            <person name="Cheptsov V.S."/>
            <person name="Belov A."/>
            <person name="Zavarzina A.G."/>
        </authorList>
    </citation>
    <scope>NUCLEOTIDE SEQUENCE [LARGE SCALE GENOMIC DNA]</scope>
    <source>
        <strain evidence="2 3">AG447</strain>
    </source>
</reference>
<organism evidence="2 3">
    <name type="scientific">Chryseobacterium kwangjuense</name>
    <dbReference type="NCBI Taxonomy" id="267125"/>
    <lineage>
        <taxon>Bacteria</taxon>
        <taxon>Pseudomonadati</taxon>
        <taxon>Bacteroidota</taxon>
        <taxon>Flavobacteriia</taxon>
        <taxon>Flavobacteriales</taxon>
        <taxon>Weeksellaceae</taxon>
        <taxon>Chryseobacterium group</taxon>
        <taxon>Chryseobacterium</taxon>
    </lineage>
</organism>
<evidence type="ECO:0000313" key="3">
    <source>
        <dbReference type="Proteomes" id="UP001634154"/>
    </source>
</evidence>
<dbReference type="EMBL" id="JBJXVJ010000004">
    <property type="protein sequence ID" value="MFN1219085.1"/>
    <property type="molecule type" value="Genomic_DNA"/>
</dbReference>
<sequence length="273" mass="30977">MRRVINYPFGLKHEGYNVLGGNPAYKYKYQGQELQETGFYSFKWRNYIPDLGRFFNIDPLAEKFPYNTPYAFQENKLGMGREFEGLELVPFEFLMMSNSSVRPTTPIAEAMIKETPIEGITLNGRATPPPSPPGFWERAGNWISNKWDSLFGGNKPEPAQTMDKVTESVKVESVIEQVKPESAIDQILEGAQAGRETKGKTTQYEKEGGFQQTEKDFESLNPQNVKDIKTDYGIGRTGKLENGQQATSRPGSTDGRPTLEIRNPQNKRYRNKI</sequence>
<evidence type="ECO:0000256" key="1">
    <source>
        <dbReference type="SAM" id="MobiDB-lite"/>
    </source>
</evidence>
<proteinExistence type="predicted"/>
<dbReference type="RefSeq" id="WP_409357857.1">
    <property type="nucleotide sequence ID" value="NZ_JBJXVJ010000004.1"/>
</dbReference>
<keyword evidence="3" id="KW-1185">Reference proteome</keyword>